<dbReference type="eggNOG" id="KOG2633">
    <property type="taxonomic scope" value="Eukaryota"/>
</dbReference>
<accession>D8RV73</accession>
<dbReference type="AlphaFoldDB" id="D8RV73"/>
<feature type="domain" description="Macro" evidence="2">
    <location>
        <begin position="91"/>
        <end position="279"/>
    </location>
</feature>
<dbReference type="OrthoDB" id="6133115at2759"/>
<dbReference type="EMBL" id="GL377591">
    <property type="protein sequence ID" value="EFJ23724.1"/>
    <property type="molecule type" value="Genomic_DNA"/>
</dbReference>
<dbReference type="Gramene" id="EFJ23724">
    <property type="protein sequence ID" value="EFJ23724"/>
    <property type="gene ID" value="SELMODRAFT_174583"/>
</dbReference>
<evidence type="ECO:0000313" key="4">
    <source>
        <dbReference type="Proteomes" id="UP000001514"/>
    </source>
</evidence>
<proteinExistence type="predicted"/>
<dbReference type="PANTHER" id="PTHR11106">
    <property type="entry name" value="GANGLIOSIDE INDUCED DIFFERENTIATION ASSOCIATED PROTEIN 2-RELATED"/>
    <property type="match status" value="1"/>
</dbReference>
<sequence>MGAVGVVQASQFLGAVKSPPGLSSLTQHTQLVGSSIRRKNSIHTQPSLHINCAMGGPRSAGMDRPRRRPNFDRPSGEKPVPPPPPPPEPLTGAVKYKLSDTCTMVIWKGDLGLWYIDGQNDAVVAPANKRCNAGYGVDGTIHRFAGPRLLDTCQKLPDVAPQGIKCEVGQAVITRGFNLQASRVIHAVGPVYEEKNRDESEKMLTKAYVAALNLATSNGIKYIAFPALSCELYGYPHDEGAEVGLTALRKNWAGFQEIHFVLKNPDAYEAWLDEAKRMWRFG</sequence>
<dbReference type="SMART" id="SM00506">
    <property type="entry name" value="A1pp"/>
    <property type="match status" value="1"/>
</dbReference>
<evidence type="ECO:0000256" key="1">
    <source>
        <dbReference type="SAM" id="MobiDB-lite"/>
    </source>
</evidence>
<organism evidence="4">
    <name type="scientific">Selaginella moellendorffii</name>
    <name type="common">Spikemoss</name>
    <dbReference type="NCBI Taxonomy" id="88036"/>
    <lineage>
        <taxon>Eukaryota</taxon>
        <taxon>Viridiplantae</taxon>
        <taxon>Streptophyta</taxon>
        <taxon>Embryophyta</taxon>
        <taxon>Tracheophyta</taxon>
        <taxon>Lycopodiopsida</taxon>
        <taxon>Selaginellales</taxon>
        <taxon>Selaginellaceae</taxon>
        <taxon>Selaginella</taxon>
    </lineage>
</organism>
<gene>
    <name evidence="3" type="ORF">SELMODRAFT_174583</name>
</gene>
<feature type="compositionally biased region" description="Basic and acidic residues" evidence="1">
    <location>
        <begin position="61"/>
        <end position="76"/>
    </location>
</feature>
<name>D8RV73_SELML</name>
<protein>
    <recommendedName>
        <fullName evidence="2">Macro domain-containing protein</fullName>
    </recommendedName>
</protein>
<dbReference type="Pfam" id="PF01661">
    <property type="entry name" value="Macro"/>
    <property type="match status" value="1"/>
</dbReference>
<feature type="region of interest" description="Disordered" evidence="1">
    <location>
        <begin position="48"/>
        <end position="91"/>
    </location>
</feature>
<dbReference type="PANTHER" id="PTHR11106:SF27">
    <property type="entry name" value="MACRO DOMAIN-CONTAINING PROTEIN"/>
    <property type="match status" value="1"/>
</dbReference>
<dbReference type="InterPro" id="IPR043472">
    <property type="entry name" value="Macro_dom-like"/>
</dbReference>
<dbReference type="KEGG" id="smo:SELMODRAFT_174583"/>
<evidence type="ECO:0000313" key="3">
    <source>
        <dbReference type="EMBL" id="EFJ23724.1"/>
    </source>
</evidence>
<feature type="compositionally biased region" description="Pro residues" evidence="1">
    <location>
        <begin position="79"/>
        <end position="89"/>
    </location>
</feature>
<dbReference type="HOGENOM" id="CLU_046550_5_0_1"/>
<dbReference type="Proteomes" id="UP000001514">
    <property type="component" value="Unassembled WGS sequence"/>
</dbReference>
<dbReference type="PROSITE" id="PS51154">
    <property type="entry name" value="MACRO"/>
    <property type="match status" value="1"/>
</dbReference>
<dbReference type="Gene3D" id="3.40.220.10">
    <property type="entry name" value="Leucine Aminopeptidase, subunit E, domain 1"/>
    <property type="match status" value="1"/>
</dbReference>
<dbReference type="InParanoid" id="D8RV73"/>
<dbReference type="SUPFAM" id="SSF52949">
    <property type="entry name" value="Macro domain-like"/>
    <property type="match status" value="1"/>
</dbReference>
<reference evidence="3 4" key="1">
    <citation type="journal article" date="2011" name="Science">
        <title>The Selaginella genome identifies genetic changes associated with the evolution of vascular plants.</title>
        <authorList>
            <person name="Banks J.A."/>
            <person name="Nishiyama T."/>
            <person name="Hasebe M."/>
            <person name="Bowman J.L."/>
            <person name="Gribskov M."/>
            <person name="dePamphilis C."/>
            <person name="Albert V.A."/>
            <person name="Aono N."/>
            <person name="Aoyama T."/>
            <person name="Ambrose B.A."/>
            <person name="Ashton N.W."/>
            <person name="Axtell M.J."/>
            <person name="Barker E."/>
            <person name="Barker M.S."/>
            <person name="Bennetzen J.L."/>
            <person name="Bonawitz N.D."/>
            <person name="Chapple C."/>
            <person name="Cheng C."/>
            <person name="Correa L.G."/>
            <person name="Dacre M."/>
            <person name="DeBarry J."/>
            <person name="Dreyer I."/>
            <person name="Elias M."/>
            <person name="Engstrom E.M."/>
            <person name="Estelle M."/>
            <person name="Feng L."/>
            <person name="Finet C."/>
            <person name="Floyd S.K."/>
            <person name="Frommer W.B."/>
            <person name="Fujita T."/>
            <person name="Gramzow L."/>
            <person name="Gutensohn M."/>
            <person name="Harholt J."/>
            <person name="Hattori M."/>
            <person name="Heyl A."/>
            <person name="Hirai T."/>
            <person name="Hiwatashi Y."/>
            <person name="Ishikawa M."/>
            <person name="Iwata M."/>
            <person name="Karol K.G."/>
            <person name="Koehler B."/>
            <person name="Kolukisaoglu U."/>
            <person name="Kubo M."/>
            <person name="Kurata T."/>
            <person name="Lalonde S."/>
            <person name="Li K."/>
            <person name="Li Y."/>
            <person name="Litt A."/>
            <person name="Lyons E."/>
            <person name="Manning G."/>
            <person name="Maruyama T."/>
            <person name="Michael T.P."/>
            <person name="Mikami K."/>
            <person name="Miyazaki S."/>
            <person name="Morinaga S."/>
            <person name="Murata T."/>
            <person name="Mueller-Roeber B."/>
            <person name="Nelson D.R."/>
            <person name="Obara M."/>
            <person name="Oguri Y."/>
            <person name="Olmstead R.G."/>
            <person name="Onodera N."/>
            <person name="Petersen B.L."/>
            <person name="Pils B."/>
            <person name="Prigge M."/>
            <person name="Rensing S.A."/>
            <person name="Riano-Pachon D.M."/>
            <person name="Roberts A.W."/>
            <person name="Sato Y."/>
            <person name="Scheller H.V."/>
            <person name="Schulz B."/>
            <person name="Schulz C."/>
            <person name="Shakirov E.V."/>
            <person name="Shibagaki N."/>
            <person name="Shinohara N."/>
            <person name="Shippen D.E."/>
            <person name="Soerensen I."/>
            <person name="Sotooka R."/>
            <person name="Sugimoto N."/>
            <person name="Sugita M."/>
            <person name="Sumikawa N."/>
            <person name="Tanurdzic M."/>
            <person name="Theissen G."/>
            <person name="Ulvskov P."/>
            <person name="Wakazuki S."/>
            <person name="Weng J.K."/>
            <person name="Willats W.W."/>
            <person name="Wipf D."/>
            <person name="Wolf P.G."/>
            <person name="Yang L."/>
            <person name="Zimmer A.D."/>
            <person name="Zhu Q."/>
            <person name="Mitros T."/>
            <person name="Hellsten U."/>
            <person name="Loque D."/>
            <person name="Otillar R."/>
            <person name="Salamov A."/>
            <person name="Schmutz J."/>
            <person name="Shapiro H."/>
            <person name="Lindquist E."/>
            <person name="Lucas S."/>
            <person name="Rokhsar D."/>
            <person name="Grigoriev I.V."/>
        </authorList>
    </citation>
    <scope>NUCLEOTIDE SEQUENCE [LARGE SCALE GENOMIC DNA]</scope>
</reference>
<dbReference type="InterPro" id="IPR002589">
    <property type="entry name" value="Macro_dom"/>
</dbReference>
<keyword evidence="4" id="KW-1185">Reference proteome</keyword>
<evidence type="ECO:0000259" key="2">
    <source>
        <dbReference type="PROSITE" id="PS51154"/>
    </source>
</evidence>